<dbReference type="HOGENOM" id="CLU_008088_0_0_1"/>
<keyword evidence="3" id="KW-0645">Protease</keyword>
<keyword evidence="7" id="KW-0482">Metalloprotease</keyword>
<evidence type="ECO:0000259" key="12">
    <source>
        <dbReference type="Pfam" id="PF22456"/>
    </source>
</evidence>
<dbReference type="GO" id="GO:0005739">
    <property type="term" value="C:mitochondrion"/>
    <property type="evidence" value="ECO:0007669"/>
    <property type="project" value="TreeGrafter"/>
</dbReference>
<gene>
    <name evidence="13" type="ordered locus">PAS_chr2-2_0232</name>
</gene>
<keyword evidence="4" id="KW-0479">Metal-binding</keyword>
<dbReference type="GO" id="GO:0043171">
    <property type="term" value="P:peptide catabolic process"/>
    <property type="evidence" value="ECO:0007669"/>
    <property type="project" value="TreeGrafter"/>
</dbReference>
<dbReference type="GeneID" id="8198639"/>
<dbReference type="FunCoup" id="C4R2G0">
    <property type="interactions" value="47"/>
</dbReference>
<evidence type="ECO:0000313" key="13">
    <source>
        <dbReference type="EMBL" id="CAY69684.1"/>
    </source>
</evidence>
<dbReference type="PANTHER" id="PTHR43690">
    <property type="entry name" value="NARDILYSIN"/>
    <property type="match status" value="1"/>
</dbReference>
<organism evidence="13 14">
    <name type="scientific">Komagataella phaffii (strain GS115 / ATCC 20864)</name>
    <name type="common">Yeast</name>
    <name type="synonym">Pichia pastoris</name>
    <dbReference type="NCBI Taxonomy" id="644223"/>
    <lineage>
        <taxon>Eukaryota</taxon>
        <taxon>Fungi</taxon>
        <taxon>Dikarya</taxon>
        <taxon>Ascomycota</taxon>
        <taxon>Saccharomycotina</taxon>
        <taxon>Pichiomycetes</taxon>
        <taxon>Pichiales</taxon>
        <taxon>Pichiaceae</taxon>
        <taxon>Komagataella</taxon>
    </lineage>
</organism>
<feature type="domain" description="Peptidase M16 middle/third" evidence="11">
    <location>
        <begin position="459"/>
        <end position="726"/>
    </location>
</feature>
<evidence type="ECO:0000259" key="10">
    <source>
        <dbReference type="Pfam" id="PF05193"/>
    </source>
</evidence>
<dbReference type="InterPro" id="IPR011249">
    <property type="entry name" value="Metalloenz_LuxS/M16"/>
</dbReference>
<dbReference type="EMBL" id="FN392320">
    <property type="protein sequence ID" value="CAY69684.1"/>
    <property type="molecule type" value="Genomic_DNA"/>
</dbReference>
<dbReference type="InterPro" id="IPR001431">
    <property type="entry name" value="Pept_M16_Zn_BS"/>
</dbReference>
<dbReference type="OMA" id="HLCEHMI"/>
<keyword evidence="5" id="KW-0378">Hydrolase</keyword>
<dbReference type="AlphaFoldDB" id="C4R2G0"/>
<dbReference type="SMR" id="C4R2G0"/>
<dbReference type="FunFam" id="3.30.830.10:FF:000012">
    <property type="entry name" value="Protease 3"/>
    <property type="match status" value="1"/>
</dbReference>
<evidence type="ECO:0000256" key="1">
    <source>
        <dbReference type="ARBA" id="ARBA00001947"/>
    </source>
</evidence>
<evidence type="ECO:0000256" key="2">
    <source>
        <dbReference type="ARBA" id="ARBA00007261"/>
    </source>
</evidence>
<dbReference type="KEGG" id="ppa:PAS_chr2-2_0232"/>
<protein>
    <submittedName>
        <fullName evidence="13">Haploid specific endoprotease</fullName>
    </submittedName>
</protein>
<dbReference type="Pfam" id="PF22456">
    <property type="entry name" value="PqqF-like_C_4"/>
    <property type="match status" value="1"/>
</dbReference>
<dbReference type="RefSeq" id="XP_002491964.1">
    <property type="nucleotide sequence ID" value="XM_002491919.1"/>
</dbReference>
<dbReference type="OrthoDB" id="952271at2759"/>
<comment type="cofactor">
    <cofactor evidence="1">
        <name>Zn(2+)</name>
        <dbReference type="ChEBI" id="CHEBI:29105"/>
    </cofactor>
</comment>
<sequence length="1118" mass="128185">MSLKVQEKVHCYDTLFYIPESCSHRGHRLIQLRNGLIVLLVSDPLKDVSACSLTVATGAHDDPCDLPGLAHLCEHMLLLGTKKYPQPDHFYKLISKLGGTQNATTTGETTSFYFETPSGVTNDGIPIIDHVLDVFSQFFKEPLFNKSNSNREIMAVNNEHTNNKTINQRLMYHGLRLLSSRNHPFHRFATGNISTLLNTPKARRINVRERLLKFHAKNYKAANMSLVLKGPQSLNALQKLVMTHFIEGIPGQEFPNGFSLTNLHINQRKWNYKHPAFERTSQCDVTLINRSIDKPWCRLHFPVGDDHLLSVFWVHIYGDESPNSICDMLKQENLITSLTAYPLTISVGEVLLTLEMKLTTNGAKKISQILNILFSFTEELIKTDLKDYLRSIISLELFNYLNSEGQGSSMDEVHSLSLGLLNNFARLGPNWIIRQQSGWNSLYEEHETNTIDYFFHELLRRVKFNNCKLIFIGKEIHFKYFKLLNIKFNRPRTDPYFDFEYCLGSSLTAPAMDIPLAVSFPTLNTFLPAEFHDPMNVLKRIRNASINAYKSPLSLVAKAEGVEDPIPTQIENNHFHQLWFRKTNNERNGIVSVDMVQDIIPCSSTATIFIDIICELLAGLLKKKLYEAELLGVTWTIYPSVKGDCSIGLTVSGFSETLSEMFKAIIDQIQCLLANLSTFKDEYIDARVAVRTRYESLKDQNSIMLATAGLIHVIEENTWTIDERLEKLEEITKDELKNFLGTFFGSPCSVSMLYEGMTDFSMTYSQLLNPLTKHRDCFGDPSVSFRCFRRSYLLNTGNYAYYKTSNDATSAISYFVQTGLRSDVYNRTLTKVVSFLMSLHLEPKLRTEEQLGYIVMGSIKLFRATTGICISVMSSEFEVEYLHFRIKCFLEYLYDVTNRMTQDEFKVQILNPMLTKIQNDTSSSKLDSSSAIMKMNIQGITGVNEPNTLALISHKSCWEQISSGTYNFCSYSFDDFIDTYRLEMLDKCEFVEWFRSKFLEKEQQLSIMIKSKFNKEQLKMEMLTLRLSAFLNVAGLRITDEDLEHILKKSNGEFGALIKLLVKHFKSRSLKLTGFVVHEMMTTVAYSLNKNSKYQRMLAKRIDNMDNFHSSLHCIDYD</sequence>
<evidence type="ECO:0000256" key="6">
    <source>
        <dbReference type="ARBA" id="ARBA00022833"/>
    </source>
</evidence>
<evidence type="ECO:0000256" key="5">
    <source>
        <dbReference type="ARBA" id="ARBA00022801"/>
    </source>
</evidence>
<dbReference type="InParanoid" id="C4R2G0"/>
<dbReference type="InterPro" id="IPR011765">
    <property type="entry name" value="Pept_M16_N"/>
</dbReference>
<dbReference type="Proteomes" id="UP000000314">
    <property type="component" value="Chromosome 2"/>
</dbReference>
<dbReference type="PROSITE" id="PS00143">
    <property type="entry name" value="INSULINASE"/>
    <property type="match status" value="1"/>
</dbReference>
<accession>C4R2G0</accession>
<keyword evidence="6" id="KW-0862">Zinc</keyword>
<evidence type="ECO:0000259" key="9">
    <source>
        <dbReference type="Pfam" id="PF00675"/>
    </source>
</evidence>
<dbReference type="Pfam" id="PF00675">
    <property type="entry name" value="Peptidase_M16"/>
    <property type="match status" value="1"/>
</dbReference>
<name>C4R2G0_KOMPG</name>
<dbReference type="SUPFAM" id="SSF63411">
    <property type="entry name" value="LuxS/MPP-like metallohydrolase"/>
    <property type="match status" value="4"/>
</dbReference>
<dbReference type="STRING" id="644223.C4R2G0"/>
<evidence type="ECO:0000256" key="7">
    <source>
        <dbReference type="ARBA" id="ARBA00023049"/>
    </source>
</evidence>
<feature type="domain" description="Peptidase M16 N-terminal" evidence="9">
    <location>
        <begin position="38"/>
        <end position="162"/>
    </location>
</feature>
<reference evidence="13 14" key="1">
    <citation type="journal article" date="2009" name="Nat. Biotechnol.">
        <title>Genome sequence of the recombinant protein production host Pichia pastoris.</title>
        <authorList>
            <person name="De Schutter K."/>
            <person name="Lin Y.C."/>
            <person name="Tiels P."/>
            <person name="Van Hecke A."/>
            <person name="Glinka S."/>
            <person name="Weber-Lehmann J."/>
            <person name="Rouze P."/>
            <person name="Van de Peer Y."/>
            <person name="Callewaert N."/>
        </authorList>
    </citation>
    <scope>NUCLEOTIDE SEQUENCE [LARGE SCALE GENOMIC DNA]</scope>
    <source>
        <strain evidence="14">GS115 / ATCC 20864</strain>
    </source>
</reference>
<dbReference type="Pfam" id="PF16187">
    <property type="entry name" value="Peptidase_M16_M"/>
    <property type="match status" value="1"/>
</dbReference>
<evidence type="ECO:0000259" key="11">
    <source>
        <dbReference type="Pfam" id="PF16187"/>
    </source>
</evidence>
<dbReference type="InterPro" id="IPR032632">
    <property type="entry name" value="Peptidase_M16_M"/>
</dbReference>
<dbReference type="InterPro" id="IPR007863">
    <property type="entry name" value="Peptidase_M16_C"/>
</dbReference>
<dbReference type="InterPro" id="IPR054734">
    <property type="entry name" value="PqqF-like_C_4"/>
</dbReference>
<dbReference type="Gene3D" id="3.30.830.10">
    <property type="entry name" value="Metalloenzyme, LuxS/M16 peptidase-like"/>
    <property type="match status" value="4"/>
</dbReference>
<dbReference type="Pfam" id="PF05193">
    <property type="entry name" value="Peptidase_M16_C"/>
    <property type="match status" value="1"/>
</dbReference>
<dbReference type="GO" id="GO:0004222">
    <property type="term" value="F:metalloendopeptidase activity"/>
    <property type="evidence" value="ECO:0007669"/>
    <property type="project" value="InterPro"/>
</dbReference>
<dbReference type="GO" id="GO:0046872">
    <property type="term" value="F:metal ion binding"/>
    <property type="evidence" value="ECO:0007669"/>
    <property type="project" value="UniProtKB-KW"/>
</dbReference>
<dbReference type="GO" id="GO:0051603">
    <property type="term" value="P:proteolysis involved in protein catabolic process"/>
    <property type="evidence" value="ECO:0007669"/>
    <property type="project" value="TreeGrafter"/>
</dbReference>
<feature type="domain" description="Peptidase M16 C-terminal" evidence="10">
    <location>
        <begin position="208"/>
        <end position="386"/>
    </location>
</feature>
<dbReference type="eggNOG" id="KOG0959">
    <property type="taxonomic scope" value="Eukaryota"/>
</dbReference>
<evidence type="ECO:0000313" key="14">
    <source>
        <dbReference type="Proteomes" id="UP000000314"/>
    </source>
</evidence>
<evidence type="ECO:0000256" key="4">
    <source>
        <dbReference type="ARBA" id="ARBA00022723"/>
    </source>
</evidence>
<feature type="domain" description="Coenzyme PQQ synthesis protein F-like C-terminal lobe" evidence="12">
    <location>
        <begin position="841"/>
        <end position="908"/>
    </location>
</feature>
<proteinExistence type="inferred from homology"/>
<evidence type="ECO:0000256" key="3">
    <source>
        <dbReference type="ARBA" id="ARBA00022670"/>
    </source>
</evidence>
<comment type="similarity">
    <text evidence="2 8">Belongs to the peptidase M16 family.</text>
</comment>
<evidence type="ECO:0000256" key="8">
    <source>
        <dbReference type="RuleBase" id="RU004447"/>
    </source>
</evidence>
<dbReference type="InterPro" id="IPR050626">
    <property type="entry name" value="Peptidase_M16"/>
</dbReference>
<keyword evidence="14" id="KW-1185">Reference proteome</keyword>
<dbReference type="GO" id="GO:0005829">
    <property type="term" value="C:cytosol"/>
    <property type="evidence" value="ECO:0007669"/>
    <property type="project" value="TreeGrafter"/>
</dbReference>
<dbReference type="PANTHER" id="PTHR43690:SF18">
    <property type="entry name" value="INSULIN-DEGRADING ENZYME-RELATED"/>
    <property type="match status" value="1"/>
</dbReference>